<comment type="caution">
    <text evidence="1">The sequence shown here is derived from an EMBL/GenBank/DDBJ whole genome shotgun (WGS) entry which is preliminary data.</text>
</comment>
<dbReference type="AlphaFoldDB" id="A0A839H9T3"/>
<evidence type="ECO:0000313" key="2">
    <source>
        <dbReference type="Proteomes" id="UP000548632"/>
    </source>
</evidence>
<organism evidence="1 2">
    <name type="scientific">Thiospirillum jenense</name>
    <dbReference type="NCBI Taxonomy" id="1653858"/>
    <lineage>
        <taxon>Bacteria</taxon>
        <taxon>Pseudomonadati</taxon>
        <taxon>Pseudomonadota</taxon>
        <taxon>Gammaproteobacteria</taxon>
        <taxon>Chromatiales</taxon>
        <taxon>Chromatiaceae</taxon>
        <taxon>Thiospirillum</taxon>
    </lineage>
</organism>
<gene>
    <name evidence="1" type="ORF">HUK38_07040</name>
</gene>
<dbReference type="SUPFAM" id="SSF53850">
    <property type="entry name" value="Periplasmic binding protein-like II"/>
    <property type="match status" value="1"/>
</dbReference>
<dbReference type="Pfam" id="PF12974">
    <property type="entry name" value="Phosphonate-bd"/>
    <property type="match status" value="1"/>
</dbReference>
<dbReference type="PANTHER" id="PTHR35841">
    <property type="entry name" value="PHOSPHONATES-BINDING PERIPLASMIC PROTEIN"/>
    <property type="match status" value="1"/>
</dbReference>
<keyword evidence="2" id="KW-1185">Reference proteome</keyword>
<sequence length="266" mass="29008">MIRFAPLIQENQSIAIEQFKDFVNYLSQALSVRIEWVFLTDYAAILDEFQHGNIDLAYLGPLPYTLLKRTYTAAQPLACVADADGMATLRCALVGFNGEPPATVHDIVNMHIALTQPHSTCGYLNAAQILTAAGRDINGDGNWFSYAGSHSIAALGVVAGDYAVASIKMSIAQRYAHLNLKILAISPPYPGFSLVVNTATVNKSLQIALQQALLSLTPIQKPELMQWGLPLRYGLLPPEQCGDYTQIDNALKLIPWPLPADVINTK</sequence>
<name>A0A839H9T3_9GAMM</name>
<protein>
    <submittedName>
        <fullName evidence="1">PhnD/SsuA/transferrin family substrate-binding protein</fullName>
    </submittedName>
</protein>
<dbReference type="Proteomes" id="UP000548632">
    <property type="component" value="Unassembled WGS sequence"/>
</dbReference>
<accession>A0A839H9T3</accession>
<dbReference type="RefSeq" id="WP_182583615.1">
    <property type="nucleotide sequence ID" value="NZ_JABVCQ010000012.1"/>
</dbReference>
<dbReference type="PANTHER" id="PTHR35841:SF1">
    <property type="entry name" value="PHOSPHONATES-BINDING PERIPLASMIC PROTEIN"/>
    <property type="match status" value="1"/>
</dbReference>
<proteinExistence type="predicted"/>
<reference evidence="1 2" key="1">
    <citation type="journal article" date="2020" name="Arch. Microbiol.">
        <title>The genome sequence of the giant phototrophic gammaproteobacterium Thiospirillum jenense gives insight into its physiological properties and phylogenetic relationships.</title>
        <authorList>
            <person name="Imhoff J.F."/>
            <person name="Meyer T.E."/>
            <person name="Kyndt J.A."/>
        </authorList>
    </citation>
    <scope>NUCLEOTIDE SEQUENCE [LARGE SCALE GENOMIC DNA]</scope>
    <source>
        <strain evidence="1 2">DSM 216</strain>
    </source>
</reference>
<evidence type="ECO:0000313" key="1">
    <source>
        <dbReference type="EMBL" id="MBB1125985.1"/>
    </source>
</evidence>
<dbReference type="EMBL" id="JABVCQ010000012">
    <property type="protein sequence ID" value="MBB1125985.1"/>
    <property type="molecule type" value="Genomic_DNA"/>
</dbReference>
<dbReference type="Gene3D" id="3.40.190.10">
    <property type="entry name" value="Periplasmic binding protein-like II"/>
    <property type="match status" value="2"/>
</dbReference>